<protein>
    <submittedName>
        <fullName evidence="1">Uncharacterized protein</fullName>
    </submittedName>
</protein>
<evidence type="ECO:0000313" key="2">
    <source>
        <dbReference type="Proteomes" id="UP001226867"/>
    </source>
</evidence>
<accession>A0ABT9S656</accession>
<sequence>MAFFQYFRGMQQTRLWLVGALVALLVGLLVAFVNVAQSQVQRAAERDAMERSAAAARWGTDATPTRDHALLADGVMTVGYAPVR</sequence>
<name>A0ABT9S656_9BURK</name>
<reference evidence="1 2" key="1">
    <citation type="submission" date="2023-07" db="EMBL/GenBank/DDBJ databases">
        <title>Sorghum-associated microbial communities from plants grown in Nebraska, USA.</title>
        <authorList>
            <person name="Schachtman D."/>
        </authorList>
    </citation>
    <scope>NUCLEOTIDE SEQUENCE [LARGE SCALE GENOMIC DNA]</scope>
    <source>
        <strain evidence="1 2">DS1607</strain>
    </source>
</reference>
<dbReference type="RefSeq" id="WP_307689671.1">
    <property type="nucleotide sequence ID" value="NZ_JAUSRO010000006.1"/>
</dbReference>
<proteinExistence type="predicted"/>
<keyword evidence="2" id="KW-1185">Reference proteome</keyword>
<dbReference type="EMBL" id="JAUSRO010000006">
    <property type="protein sequence ID" value="MDP9899845.1"/>
    <property type="molecule type" value="Genomic_DNA"/>
</dbReference>
<gene>
    <name evidence="1" type="ORF">J2W36_002096</name>
</gene>
<evidence type="ECO:0000313" key="1">
    <source>
        <dbReference type="EMBL" id="MDP9899845.1"/>
    </source>
</evidence>
<dbReference type="Proteomes" id="UP001226867">
    <property type="component" value="Unassembled WGS sequence"/>
</dbReference>
<comment type="caution">
    <text evidence="1">The sequence shown here is derived from an EMBL/GenBank/DDBJ whole genome shotgun (WGS) entry which is preliminary data.</text>
</comment>
<organism evidence="1 2">
    <name type="scientific">Variovorax ginsengisoli</name>
    <dbReference type="NCBI Taxonomy" id="363844"/>
    <lineage>
        <taxon>Bacteria</taxon>
        <taxon>Pseudomonadati</taxon>
        <taxon>Pseudomonadota</taxon>
        <taxon>Betaproteobacteria</taxon>
        <taxon>Burkholderiales</taxon>
        <taxon>Comamonadaceae</taxon>
        <taxon>Variovorax</taxon>
    </lineage>
</organism>